<evidence type="ECO:0000313" key="2">
    <source>
        <dbReference type="Proteomes" id="UP000239888"/>
    </source>
</evidence>
<evidence type="ECO:0000313" key="1">
    <source>
        <dbReference type="EMBL" id="AUZ49098.1"/>
    </source>
</evidence>
<dbReference type="EMBL" id="CP018049">
    <property type="protein sequence ID" value="AUZ49098.1"/>
    <property type="molecule type" value="Genomic_DNA"/>
</dbReference>
<dbReference type="Proteomes" id="UP000239888">
    <property type="component" value="Chromosome"/>
</dbReference>
<dbReference type="AlphaFoldDB" id="A0A2L0S482"/>
<organism evidence="1 2">
    <name type="scientific">Pseudomonas orientalis</name>
    <dbReference type="NCBI Taxonomy" id="76758"/>
    <lineage>
        <taxon>Bacteria</taxon>
        <taxon>Pseudomonadati</taxon>
        <taxon>Pseudomonadota</taxon>
        <taxon>Gammaproteobacteria</taxon>
        <taxon>Pseudomonadales</taxon>
        <taxon>Pseudomonadaceae</taxon>
        <taxon>Pseudomonas</taxon>
    </lineage>
</organism>
<accession>A0A2L0S482</accession>
<gene>
    <name evidence="1" type="ORF">BOP93_17465</name>
</gene>
<proteinExistence type="predicted"/>
<protein>
    <submittedName>
        <fullName evidence="1">Uncharacterized protein</fullName>
    </submittedName>
</protein>
<dbReference type="KEGG" id="poi:BOP93_17465"/>
<name>A0A2L0S482_9PSED</name>
<sequence>MPVIKGRYTFCPSQEDRDNPKLLDLLYDVRANAGQIAFFDVQVGIDCVLSTEPDYRAPFYRIEDPGVVNYLMRVPLVDKGNLTGSKQWISGERNPATLWEMYSDNGSAIAIHNGDDSRNPLSRFQPHVEGMVDILFGPYSIKESYDDDAITFDLNASFLDRTALQQATAIAKELRNIRAAGTKTE</sequence>
<reference evidence="1 2" key="1">
    <citation type="journal article" date="2018" name="Front. Microbiol.">
        <title>Pseudomonas orientalis F9: A Potent Antagonist against Phytopathogens with Phytotoxic Effect in the Apple Flower.</title>
        <authorList>
            <person name="Zengerer V."/>
            <person name="Schmid M."/>
            <person name="Bieri M."/>
            <person name="Muller D.C."/>
            <person name="Remus-Emsermann M.N.P."/>
            <person name="Ahrens C.H."/>
            <person name="Pelludat C."/>
        </authorList>
    </citation>
    <scope>NUCLEOTIDE SEQUENCE [LARGE SCALE GENOMIC DNA]</scope>
    <source>
        <strain evidence="1 2">F9</strain>
    </source>
</reference>